<proteinExistence type="inferred from homology"/>
<dbReference type="InterPro" id="IPR004811">
    <property type="entry name" value="RelA/Spo_fam"/>
</dbReference>
<dbReference type="Pfam" id="PF04607">
    <property type="entry name" value="RelA_SpoT"/>
    <property type="match status" value="1"/>
</dbReference>
<dbReference type="InterPro" id="IPR012676">
    <property type="entry name" value="TGS-like"/>
</dbReference>
<dbReference type="SMART" id="SM00471">
    <property type="entry name" value="HDc"/>
    <property type="match status" value="1"/>
</dbReference>
<feature type="domain" description="HD/PDEase" evidence="2">
    <location>
        <begin position="40"/>
        <end position="150"/>
    </location>
</feature>
<evidence type="ECO:0000256" key="1">
    <source>
        <dbReference type="RuleBase" id="RU003847"/>
    </source>
</evidence>
<dbReference type="PANTHER" id="PTHR21262">
    <property type="entry name" value="GUANOSINE-3',5'-BIS DIPHOSPHATE 3'-PYROPHOSPHOHYDROLASE"/>
    <property type="match status" value="1"/>
</dbReference>
<evidence type="ECO:0000313" key="4">
    <source>
        <dbReference type="EMBL" id="AGS52947.1"/>
    </source>
</evidence>
<dbReference type="InterPro" id="IPR045600">
    <property type="entry name" value="RelA/SpoT_AH_RIS"/>
</dbReference>
<dbReference type="Gene3D" id="3.10.20.30">
    <property type="match status" value="1"/>
</dbReference>
<dbReference type="InterPro" id="IPR004095">
    <property type="entry name" value="TGS"/>
</dbReference>
<dbReference type="Pfam" id="PF13291">
    <property type="entry name" value="ACT_4"/>
    <property type="match status" value="1"/>
</dbReference>
<dbReference type="InterPro" id="IPR003607">
    <property type="entry name" value="HD/PDEase_dom"/>
</dbReference>
<dbReference type="AlphaFoldDB" id="A0A806KE86"/>
<reference evidence="4" key="1">
    <citation type="submission" date="2012-03" db="EMBL/GenBank/DDBJ databases">
        <title>Functional metagenomics reveals considerable lignocellulase gene clusters in the gut microbiome of a wood-feeding higher termite.</title>
        <authorList>
            <person name="Liu N."/>
        </authorList>
    </citation>
    <scope>NUCLEOTIDE SEQUENCE</scope>
</reference>
<dbReference type="EC" id="2.7.6.5" evidence="4"/>
<evidence type="ECO:0000259" key="3">
    <source>
        <dbReference type="SMART" id="SM00954"/>
    </source>
</evidence>
<dbReference type="GO" id="GO:0008728">
    <property type="term" value="F:GTP diphosphokinase activity"/>
    <property type="evidence" value="ECO:0007669"/>
    <property type="project" value="UniProtKB-EC"/>
</dbReference>
<dbReference type="SUPFAM" id="SSF109604">
    <property type="entry name" value="HD-domain/PDEase-like"/>
    <property type="match status" value="1"/>
</dbReference>
<dbReference type="SUPFAM" id="SSF81271">
    <property type="entry name" value="TGS-like"/>
    <property type="match status" value="1"/>
</dbReference>
<dbReference type="Gene3D" id="3.30.70.260">
    <property type="match status" value="1"/>
</dbReference>
<protein>
    <submittedName>
        <fullName evidence="4">GTP pyrophosphokinase (P)ppGpp synthetase I</fullName>
        <ecNumber evidence="4">2.7.6.5</ecNumber>
    </submittedName>
</protein>
<dbReference type="CDD" id="cd05399">
    <property type="entry name" value="NT_Rel-Spo_like"/>
    <property type="match status" value="1"/>
</dbReference>
<dbReference type="GO" id="GO:0015969">
    <property type="term" value="P:guanosine tetraphosphate metabolic process"/>
    <property type="evidence" value="ECO:0007669"/>
    <property type="project" value="InterPro"/>
</dbReference>
<dbReference type="InterPro" id="IPR002912">
    <property type="entry name" value="ACT_dom"/>
</dbReference>
<name>A0A806KE86_9BACT</name>
<sequence>MTPKDIAQSLIDKNPELDIELLEKTISFAIDAHKGQMRKSGEPYVVHLIDVAKILADLRMDSTVIAAGLLHDVVEDTTCSIKEIQEIFGTQIAEMVDSVTKISNIQKGIDRTAQTFKKFLAYVSKHPQIIAIKLADRLNNMHTLQYLRLEQQKAISKETLDFYAPLAHRLGLYSFKFELEDLAFKYLHPKEYAAIENHLQLTQKEREEYIQSVIFPISIKMNLEQLDCDIKGRSKHIYSIYEKMKSRGCKIDDLHDLFAIRIIVNQIADCYMALGYVHNLWTPLYNRFKDYIAVPKPNLYQSLHTMIIGPQGKLVEVQIRTKDMDETAEHGMAAHWAYKFNLKKEEYDKDLDWINKITKMQNEIPSSMEFLGFLHESFLPEDSYAWTPQGMKIMLPVGATILDFAFAVHTNLGLHCIGARVADKILGIEAAIPIGETIQILQNDSQEPQENWLAIAKTQKAQTAIRYWLRKAFATQSALLGQKIWQRELQGLKITSENFPEDSDICKAFKTQNINSFYENLGKGEIPLKDVFAFLKQYSNSSSWSKTFFKVFSSEESTPISIGYDERFLLSYASCCNPLPSDPVKGILKSGKGIEIHKANCKVLNKFPEEQWLDLQWNMPNYENQEFKCVLQIEAVDRIAIEEDIFRVISKHNAFVKKTIFKSKEGRVNGRIVLLVFNSAQIKDIEQALQTVAGIRKIKVL</sequence>
<organism evidence="4">
    <name type="scientific">uncultured bacterium contig00028</name>
    <dbReference type="NCBI Taxonomy" id="1181517"/>
    <lineage>
        <taxon>Bacteria</taxon>
        <taxon>environmental samples</taxon>
    </lineage>
</organism>
<dbReference type="Gene3D" id="3.30.460.10">
    <property type="entry name" value="Beta Polymerase, domain 2"/>
    <property type="match status" value="1"/>
</dbReference>
<dbReference type="InterPro" id="IPR012675">
    <property type="entry name" value="Beta-grasp_dom_sf"/>
</dbReference>
<dbReference type="Pfam" id="PF19296">
    <property type="entry name" value="RelA_AH_RIS"/>
    <property type="match status" value="1"/>
</dbReference>
<dbReference type="SUPFAM" id="SSF81301">
    <property type="entry name" value="Nucleotidyltransferase"/>
    <property type="match status" value="1"/>
</dbReference>
<dbReference type="PANTHER" id="PTHR21262:SF31">
    <property type="entry name" value="GTP PYROPHOSPHOKINASE"/>
    <property type="match status" value="1"/>
</dbReference>
<keyword evidence="4" id="KW-0808">Transferase</keyword>
<dbReference type="Pfam" id="PF02824">
    <property type="entry name" value="TGS"/>
    <property type="match status" value="1"/>
</dbReference>
<feature type="domain" description="RelA/SpoT" evidence="3">
    <location>
        <begin position="232"/>
        <end position="342"/>
    </location>
</feature>
<comment type="similarity">
    <text evidence="1">Belongs to the relA/spoT family.</text>
</comment>
<accession>A0A806KE86</accession>
<dbReference type="InterPro" id="IPR007685">
    <property type="entry name" value="RelA_SpoT"/>
</dbReference>
<dbReference type="GO" id="GO:0016301">
    <property type="term" value="F:kinase activity"/>
    <property type="evidence" value="ECO:0007669"/>
    <property type="project" value="UniProtKB-KW"/>
</dbReference>
<dbReference type="SMART" id="SM00954">
    <property type="entry name" value="RelA_SpoT"/>
    <property type="match status" value="1"/>
</dbReference>
<dbReference type="InterPro" id="IPR043519">
    <property type="entry name" value="NT_sf"/>
</dbReference>
<dbReference type="Gene3D" id="1.10.3210.10">
    <property type="entry name" value="Hypothetical protein af1432"/>
    <property type="match status" value="1"/>
</dbReference>
<dbReference type="GO" id="GO:0005886">
    <property type="term" value="C:plasma membrane"/>
    <property type="evidence" value="ECO:0007669"/>
    <property type="project" value="TreeGrafter"/>
</dbReference>
<keyword evidence="4" id="KW-0418">Kinase</keyword>
<dbReference type="Pfam" id="PF13328">
    <property type="entry name" value="HD_4"/>
    <property type="match status" value="1"/>
</dbReference>
<evidence type="ECO:0000259" key="2">
    <source>
        <dbReference type="SMART" id="SM00471"/>
    </source>
</evidence>
<dbReference type="FunFam" id="3.30.460.10:FF:000001">
    <property type="entry name" value="GTP pyrophosphokinase RelA"/>
    <property type="match status" value="1"/>
</dbReference>
<dbReference type="CDD" id="cd00077">
    <property type="entry name" value="HDc"/>
    <property type="match status" value="1"/>
</dbReference>
<dbReference type="EMBL" id="JQ844217">
    <property type="protein sequence ID" value="AGS52947.1"/>
    <property type="molecule type" value="Genomic_DNA"/>
</dbReference>
<dbReference type="FunFam" id="1.10.3210.10:FF:000001">
    <property type="entry name" value="GTP pyrophosphokinase RelA"/>
    <property type="match status" value="1"/>
</dbReference>
<comment type="function">
    <text evidence="1">In eubacteria ppGpp (guanosine 3'-diphosphate 5'-diphosphate) is a mediator of the stringent response that coordinates a variety of cellular activities in response to changes in nutritional abundance.</text>
</comment>
<dbReference type="NCBIfam" id="TIGR00691">
    <property type="entry name" value="spoT_relA"/>
    <property type="match status" value="1"/>
</dbReference>